<proteinExistence type="predicted"/>
<sequence length="45" mass="4765">MANQKRELSLSLVSGLGQAKCRGGTLSPDGARVAWQSVALISHDR</sequence>
<reference evidence="1 2" key="1">
    <citation type="submission" date="2016-01" db="EMBL/GenBank/DDBJ databases">
        <authorList>
            <person name="Oliw E.H."/>
        </authorList>
    </citation>
    <scope>NUCLEOTIDE SEQUENCE [LARGE SCALE GENOMIC DNA]</scope>
    <source>
        <strain evidence="1">LMG 27134</strain>
    </source>
</reference>
<evidence type="ECO:0000313" key="1">
    <source>
        <dbReference type="EMBL" id="SAL34003.1"/>
    </source>
</evidence>
<dbReference type="Proteomes" id="UP000054683">
    <property type="component" value="Unassembled WGS sequence"/>
</dbReference>
<protein>
    <submittedName>
        <fullName evidence="1">Uncharacterized protein</fullName>
    </submittedName>
</protein>
<name>A0A158GQ23_9BURK</name>
<dbReference type="EMBL" id="FCOK02000018">
    <property type="protein sequence ID" value="SAL34003.1"/>
    <property type="molecule type" value="Genomic_DNA"/>
</dbReference>
<gene>
    <name evidence="1" type="ORF">AWB69_03083</name>
</gene>
<dbReference type="AlphaFoldDB" id="A0A158GQ23"/>
<evidence type="ECO:0000313" key="2">
    <source>
        <dbReference type="Proteomes" id="UP000054683"/>
    </source>
</evidence>
<accession>A0A158GQ23</accession>
<organism evidence="1 2">
    <name type="scientific">Caballeronia udeis</name>
    <dbReference type="NCBI Taxonomy" id="1232866"/>
    <lineage>
        <taxon>Bacteria</taxon>
        <taxon>Pseudomonadati</taxon>
        <taxon>Pseudomonadota</taxon>
        <taxon>Betaproteobacteria</taxon>
        <taxon>Burkholderiales</taxon>
        <taxon>Burkholderiaceae</taxon>
        <taxon>Caballeronia</taxon>
    </lineage>
</organism>